<dbReference type="AlphaFoldDB" id="A0AAW1MBF7"/>
<dbReference type="Pfam" id="PF21801">
    <property type="entry name" value="ASPP2-like_RA"/>
    <property type="match status" value="1"/>
</dbReference>
<name>A0AAW1MBF7_POPJA</name>
<evidence type="ECO:0000313" key="3">
    <source>
        <dbReference type="Proteomes" id="UP001458880"/>
    </source>
</evidence>
<evidence type="ECO:0000313" key="2">
    <source>
        <dbReference type="EMBL" id="KAK9744875.1"/>
    </source>
</evidence>
<dbReference type="EMBL" id="JASPKY010000054">
    <property type="protein sequence ID" value="KAK9744875.1"/>
    <property type="molecule type" value="Genomic_DNA"/>
</dbReference>
<organism evidence="2 3">
    <name type="scientific">Popillia japonica</name>
    <name type="common">Japanese beetle</name>
    <dbReference type="NCBI Taxonomy" id="7064"/>
    <lineage>
        <taxon>Eukaryota</taxon>
        <taxon>Metazoa</taxon>
        <taxon>Ecdysozoa</taxon>
        <taxon>Arthropoda</taxon>
        <taxon>Hexapoda</taxon>
        <taxon>Insecta</taxon>
        <taxon>Pterygota</taxon>
        <taxon>Neoptera</taxon>
        <taxon>Endopterygota</taxon>
        <taxon>Coleoptera</taxon>
        <taxon>Polyphaga</taxon>
        <taxon>Scarabaeiformia</taxon>
        <taxon>Scarabaeidae</taxon>
        <taxon>Rutelinae</taxon>
        <taxon>Popillia</taxon>
    </lineage>
</organism>
<keyword evidence="3" id="KW-1185">Reference proteome</keyword>
<dbReference type="Gene3D" id="3.10.20.90">
    <property type="entry name" value="Phosphatidylinositol 3-kinase Catalytic Subunit, Chain A, domain 1"/>
    <property type="match status" value="1"/>
</dbReference>
<dbReference type="InterPro" id="IPR029071">
    <property type="entry name" value="Ubiquitin-like_domsf"/>
</dbReference>
<proteinExistence type="predicted"/>
<dbReference type="Proteomes" id="UP001458880">
    <property type="component" value="Unassembled WGS sequence"/>
</dbReference>
<evidence type="ECO:0000259" key="1">
    <source>
        <dbReference type="Pfam" id="PF21801"/>
    </source>
</evidence>
<reference evidence="2 3" key="1">
    <citation type="journal article" date="2024" name="BMC Genomics">
        <title>De novo assembly and annotation of Popillia japonica's genome with initial clues to its potential as an invasive pest.</title>
        <authorList>
            <person name="Cucini C."/>
            <person name="Boschi S."/>
            <person name="Funari R."/>
            <person name="Cardaioli E."/>
            <person name="Iannotti N."/>
            <person name="Marturano G."/>
            <person name="Paoli F."/>
            <person name="Bruttini M."/>
            <person name="Carapelli A."/>
            <person name="Frati F."/>
            <person name="Nardi F."/>
        </authorList>
    </citation>
    <scope>NUCLEOTIDE SEQUENCE [LARGE SCALE GENOMIC DNA]</scope>
    <source>
        <strain evidence="2">DMR45628</strain>
    </source>
</reference>
<accession>A0AAW1MBF7</accession>
<gene>
    <name evidence="2" type="ORF">QE152_g7384</name>
</gene>
<protein>
    <recommendedName>
        <fullName evidence="1">Apoptosis-stimulating of p53 protein 2-like RA domain-containing protein</fullName>
    </recommendedName>
</protein>
<sequence length="118" mass="12968">MALDTSKPARIATDNKNEIQMSPMVPPMVVRVVGDGTLTDVPVTPETTSHDVIECCRDPGEESCELVATSPEHGECLLQDSDRPLEILQRWGSSRLLLRYTLLSSDGKSFLNSGFLHL</sequence>
<comment type="caution">
    <text evidence="2">The sequence shown here is derived from an EMBL/GenBank/DDBJ whole genome shotgun (WGS) entry which is preliminary data.</text>
</comment>
<dbReference type="InterPro" id="IPR048942">
    <property type="entry name" value="ASPP2-like_RA"/>
</dbReference>
<dbReference type="SUPFAM" id="SSF54236">
    <property type="entry name" value="Ubiquitin-like"/>
    <property type="match status" value="1"/>
</dbReference>
<feature type="domain" description="Apoptosis-stimulating of p53 protein 2-like RA" evidence="1">
    <location>
        <begin position="30"/>
        <end position="102"/>
    </location>
</feature>